<keyword evidence="2" id="KW-0677">Repeat</keyword>
<dbReference type="AlphaFoldDB" id="A0AB35IX73"/>
<reference evidence="6 7" key="1">
    <citation type="submission" date="2016-11" db="EMBL/GenBank/DDBJ databases">
        <title>The potential of Streptococcus salivarius to inhibit the production of volatile sulphur compounds in the oral cavity.</title>
        <authorList>
            <person name="Sun L."/>
            <person name="Li Z."/>
            <person name="Jin D."/>
            <person name="Zhao H."/>
        </authorList>
    </citation>
    <scope>NUCLEOTIDE SEQUENCE [LARGE SCALE GENOMIC DNA]</scope>
    <source>
        <strain evidence="6 7">ICDC2</strain>
    </source>
</reference>
<sequence>MEHKTHFKLHKVKKHWITIAISSLTLGIIASTGNIAYAEQSELPLTNQTIENSIVFEESAINTSNTFIDEKTTSQSESSLETSTNHSTTTDTYTVDNNSKVSLPEDSTVPSSSEASLEGATNVSEASSIETQEDNSITGGNFITDEYGNWYYIKDNQKLTGFQTVDGVPLYFDQDGIQAKGNFVTVDNETYYFDKDSGRKLTNQFVTDGGYGWYYLGADGKAVKGAQTIDNFDLYFDDRGYQIKGSLVNIGEQTYYFDPYNGRKVKDKKIYVHGGTFYFDESGAAVKNRFISDNEGFWYYFDKDGHMVTFSQIIDGYSLYFHSDGKQAKGQLISIWGNHTGTHYFDKDNGREVKNAIFELDGKSYEADENGIVKELPPYRNQYISENGNDWSYYDGFGHKLIGLHNIDGVNVYFDDNGIQAKGKITTIGTDTYFFEKDNGAMRTNQLSVIPTRVKKTVNVYGTDIDIDEYVNITYYFGPDGKAIKGFHTIDGQTYYFNEKGWALDGIIHEKDGDYFLQNYHLIYNQFVNTYSDNQDDKTITGTYYVNGEGKVQVGWLNKDNNRYYLDPEAGGKVTYGWKEIDNKFYHFTEKDNQDSAGQLIRNQTYQDGDILVTIDQEGIVTRSTEKRQTFVKDALGNSYYVTNDGTFLTGPQVVDGISLYFDKDGKQVKGQLRKIDGHIHYYDKLTGEMMTNRFVTLLLGEYVPEEDYEKVIHFGMPAAPGSGSGDGGASRVARYYFDKDGKAITGRQTINGKDYNFQQDGRAILNKMVDFGGQSYFYGDDGAMVKNQTVMFKFLAIMRQFTVSYHFDENGVGHYVH</sequence>
<dbReference type="EMBL" id="CP018187">
    <property type="protein sequence ID" value="QGU80858.1"/>
    <property type="molecule type" value="Genomic_DNA"/>
</dbReference>
<organism evidence="5 8">
    <name type="scientific">Streptococcus salivarius</name>
    <dbReference type="NCBI Taxonomy" id="1304"/>
    <lineage>
        <taxon>Bacteria</taxon>
        <taxon>Bacillati</taxon>
        <taxon>Bacillota</taxon>
        <taxon>Bacilli</taxon>
        <taxon>Lactobacillales</taxon>
        <taxon>Streptococcaceae</taxon>
        <taxon>Streptococcus</taxon>
    </lineage>
</organism>
<keyword evidence="1" id="KW-0732">Signal</keyword>
<dbReference type="GO" id="GO:0016740">
    <property type="term" value="F:transferase activity"/>
    <property type="evidence" value="ECO:0007669"/>
    <property type="project" value="UniProtKB-KW"/>
</dbReference>
<dbReference type="SUPFAM" id="SSF69360">
    <property type="entry name" value="Cell wall binding repeat"/>
    <property type="match status" value="4"/>
</dbReference>
<keyword evidence="6" id="KW-0808">Transferase</keyword>
<reference evidence="5" key="2">
    <citation type="submission" date="2023-01" db="EMBL/GenBank/DDBJ databases">
        <title>Human gut microbiome strain richness.</title>
        <authorList>
            <person name="Chen-Liaw A."/>
        </authorList>
    </citation>
    <scope>NUCLEOTIDE SEQUENCE</scope>
    <source>
        <strain evidence="5">1001283st1_B9_1001283B150217_161031</strain>
    </source>
</reference>
<evidence type="ECO:0000256" key="4">
    <source>
        <dbReference type="SAM" id="MobiDB-lite"/>
    </source>
</evidence>
<accession>A0AB35IX73</accession>
<evidence type="ECO:0000256" key="3">
    <source>
        <dbReference type="PROSITE-ProRule" id="PRU00591"/>
    </source>
</evidence>
<evidence type="ECO:0000313" key="8">
    <source>
        <dbReference type="Proteomes" id="UP001212483"/>
    </source>
</evidence>
<feature type="compositionally biased region" description="Polar residues" evidence="4">
    <location>
        <begin position="108"/>
        <end position="134"/>
    </location>
</feature>
<dbReference type="Pfam" id="PF01473">
    <property type="entry name" value="Choline_bind_1"/>
    <property type="match status" value="2"/>
</dbReference>
<dbReference type="Proteomes" id="UP001212483">
    <property type="component" value="Unassembled WGS sequence"/>
</dbReference>
<dbReference type="InterPro" id="IPR022263">
    <property type="entry name" value="KxYKxGKxW"/>
</dbReference>
<dbReference type="InterPro" id="IPR018337">
    <property type="entry name" value="Cell_wall/Cho-bd_repeat"/>
</dbReference>
<evidence type="ECO:0000256" key="1">
    <source>
        <dbReference type="ARBA" id="ARBA00022729"/>
    </source>
</evidence>
<dbReference type="Gene3D" id="2.10.270.10">
    <property type="entry name" value="Cholin Binding"/>
    <property type="match status" value="7"/>
</dbReference>
<feature type="region of interest" description="Disordered" evidence="4">
    <location>
        <begin position="68"/>
        <end position="134"/>
    </location>
</feature>
<evidence type="ECO:0000313" key="6">
    <source>
        <dbReference type="EMBL" id="QGU80858.1"/>
    </source>
</evidence>
<dbReference type="RefSeq" id="WP_004182290.1">
    <property type="nucleotide sequence ID" value="NZ_CP018187.1"/>
</dbReference>
<dbReference type="Pfam" id="PF19258">
    <property type="entry name" value="KxYKxGKxW_sig"/>
    <property type="match status" value="1"/>
</dbReference>
<dbReference type="InterPro" id="IPR027636">
    <property type="entry name" value="Glucan-bd_rpt"/>
</dbReference>
<evidence type="ECO:0000256" key="2">
    <source>
        <dbReference type="ARBA" id="ARBA00022737"/>
    </source>
</evidence>
<name>A0AB35IX73_STRSL</name>
<dbReference type="NCBIfam" id="TIGR04035">
    <property type="entry name" value="glucan_65_rpt"/>
    <property type="match status" value="6"/>
</dbReference>
<feature type="compositionally biased region" description="Low complexity" evidence="4">
    <location>
        <begin position="73"/>
        <end position="99"/>
    </location>
</feature>
<evidence type="ECO:0000313" key="7">
    <source>
        <dbReference type="Proteomes" id="UP000422997"/>
    </source>
</evidence>
<evidence type="ECO:0000313" key="5">
    <source>
        <dbReference type="EMBL" id="MDB8606546.1"/>
    </source>
</evidence>
<dbReference type="NCBIfam" id="TIGR03715">
    <property type="entry name" value="KxYKxGKxW"/>
    <property type="match status" value="1"/>
</dbReference>
<protein>
    <submittedName>
        <fullName evidence="6">Glucosyl transferase</fullName>
    </submittedName>
    <submittedName>
        <fullName evidence="5">KxYKxGKxW signal peptide domain-containing protein</fullName>
    </submittedName>
</protein>
<proteinExistence type="predicted"/>
<dbReference type="Pfam" id="PF19127">
    <property type="entry name" value="Choline_bind_3"/>
    <property type="match status" value="7"/>
</dbReference>
<dbReference type="EMBL" id="JAQMJO010000007">
    <property type="protein sequence ID" value="MDB8606546.1"/>
    <property type="molecule type" value="Genomic_DNA"/>
</dbReference>
<gene>
    <name evidence="6" type="ORF">BSR19_06875</name>
    <name evidence="5" type="ORF">PNU22_08660</name>
</gene>
<feature type="repeat" description="Cell wall-binding" evidence="3">
    <location>
        <begin position="287"/>
        <end position="307"/>
    </location>
</feature>
<dbReference type="PROSITE" id="PS51170">
    <property type="entry name" value="CW"/>
    <property type="match status" value="1"/>
</dbReference>
<dbReference type="Proteomes" id="UP000422997">
    <property type="component" value="Chromosome"/>
</dbReference>